<dbReference type="EMBL" id="CM047587">
    <property type="protein sequence ID" value="KAI9908462.1"/>
    <property type="molecule type" value="Genomic_DNA"/>
</dbReference>
<accession>A0ACC0VQ62</accession>
<keyword evidence="2" id="KW-1185">Reference proteome</keyword>
<reference evidence="1 2" key="1">
    <citation type="journal article" date="2022" name="bioRxiv">
        <title>The genome of the oomycete Peronosclerospora sorghi, a cosmopolitan pathogen of maize and sorghum, is inflated with dispersed pseudogenes.</title>
        <authorList>
            <person name="Fletcher K."/>
            <person name="Martin F."/>
            <person name="Isakeit T."/>
            <person name="Cavanaugh K."/>
            <person name="Magill C."/>
            <person name="Michelmore R."/>
        </authorList>
    </citation>
    <scope>NUCLEOTIDE SEQUENCE [LARGE SCALE GENOMIC DNA]</scope>
    <source>
        <strain evidence="1">P6</strain>
    </source>
</reference>
<sequence>MWRVQGNNMSAFKSCALRIERTSRSNAKQVQWQQHDTKCVRKLVAFFSSESSLRSHVQHQDEEAPTLRRFNQGDEAMKITRVGMYVNMAMATAKGFVGMATHSSALIADAAHSLSDLFSDVVTLWSVRIARLPPDRKHPYGA</sequence>
<dbReference type="Proteomes" id="UP001163321">
    <property type="component" value="Chromosome 8"/>
</dbReference>
<comment type="caution">
    <text evidence="1">The sequence shown here is derived from an EMBL/GenBank/DDBJ whole genome shotgun (WGS) entry which is preliminary data.</text>
</comment>
<evidence type="ECO:0000313" key="2">
    <source>
        <dbReference type="Proteomes" id="UP001163321"/>
    </source>
</evidence>
<proteinExistence type="predicted"/>
<gene>
    <name evidence="1" type="ORF">PsorP6_016500</name>
</gene>
<protein>
    <submittedName>
        <fullName evidence="1">Uncharacterized protein</fullName>
    </submittedName>
</protein>
<organism evidence="1 2">
    <name type="scientific">Peronosclerospora sorghi</name>
    <dbReference type="NCBI Taxonomy" id="230839"/>
    <lineage>
        <taxon>Eukaryota</taxon>
        <taxon>Sar</taxon>
        <taxon>Stramenopiles</taxon>
        <taxon>Oomycota</taxon>
        <taxon>Peronosporomycetes</taxon>
        <taxon>Peronosporales</taxon>
        <taxon>Peronosporaceae</taxon>
        <taxon>Peronosclerospora</taxon>
    </lineage>
</organism>
<name>A0ACC0VQ62_9STRA</name>
<evidence type="ECO:0000313" key="1">
    <source>
        <dbReference type="EMBL" id="KAI9908462.1"/>
    </source>
</evidence>